<evidence type="ECO:0000256" key="2">
    <source>
        <dbReference type="SAM" id="Phobius"/>
    </source>
</evidence>
<proteinExistence type="predicted"/>
<dbReference type="Proteomes" id="UP000008366">
    <property type="component" value="Unassembled WGS sequence"/>
</dbReference>
<reference evidence="3 4" key="1">
    <citation type="submission" date="2012-08" db="EMBL/GenBank/DDBJ databases">
        <title>Whole genome shotgun sequence of Kineosphaera limosa NBRC 100340.</title>
        <authorList>
            <person name="Yoshida I."/>
            <person name="Isaki S."/>
            <person name="Hosoyama A."/>
            <person name="Tsuchikane K."/>
            <person name="Katsumata H."/>
            <person name="Ando Y."/>
            <person name="Ohji S."/>
            <person name="Hamada M."/>
            <person name="Tamura T."/>
            <person name="Yamazoe A."/>
            <person name="Yamazaki S."/>
            <person name="Fujita N."/>
        </authorList>
    </citation>
    <scope>NUCLEOTIDE SEQUENCE [LARGE SCALE GENOMIC DNA]</scope>
    <source>
        <strain evidence="3 4">NBRC 100340</strain>
    </source>
</reference>
<feature type="region of interest" description="Disordered" evidence="1">
    <location>
        <begin position="222"/>
        <end position="274"/>
    </location>
</feature>
<evidence type="ECO:0008006" key="5">
    <source>
        <dbReference type="Google" id="ProtNLM"/>
    </source>
</evidence>
<dbReference type="AlphaFoldDB" id="K6WN14"/>
<name>K6WN14_9MICO</name>
<evidence type="ECO:0000313" key="3">
    <source>
        <dbReference type="EMBL" id="GAB95206.1"/>
    </source>
</evidence>
<protein>
    <recommendedName>
        <fullName evidence="5">Thioredoxin domain-containing protein</fullName>
    </recommendedName>
</protein>
<sequence length="274" mass="28202">MLTALLIAVVTLSLAVGLLSILVLGLLRSHALILRALDELGAGLDLERAAGTDDSIAEQPGPLPLQLGDGVVAARPAGARRSAADVVGTDLNGREVVVPMGSSGASTLLAFLSSGCSVCHEFWAAFAAPDLLDIPAGARLVVVVQGPESESPGALRRLATPGLTVVQSDATWSDYDIPGSPYFVHVEGGVVTGEGSSTRWEQVRSLMGQGVAEIAEARAHDPVLGRGSRDDLPRMDRELLAAGIHPGHPSLYEAPDAPGDQSSSRSSKPAGVDD</sequence>
<gene>
    <name evidence="3" type="ORF">KILIM_017_00510</name>
</gene>
<evidence type="ECO:0000313" key="4">
    <source>
        <dbReference type="Proteomes" id="UP000008366"/>
    </source>
</evidence>
<dbReference type="RefSeq" id="WP_006591738.1">
    <property type="nucleotide sequence ID" value="NZ_BAHD01000017.1"/>
</dbReference>
<accession>K6WN14</accession>
<dbReference type="STRING" id="1184609.KILIM_017_00510"/>
<comment type="caution">
    <text evidence="3">The sequence shown here is derived from an EMBL/GenBank/DDBJ whole genome shotgun (WGS) entry which is preliminary data.</text>
</comment>
<feature type="compositionally biased region" description="Basic and acidic residues" evidence="1">
    <location>
        <begin position="222"/>
        <end position="239"/>
    </location>
</feature>
<keyword evidence="2" id="KW-1133">Transmembrane helix</keyword>
<evidence type="ECO:0000256" key="1">
    <source>
        <dbReference type="SAM" id="MobiDB-lite"/>
    </source>
</evidence>
<keyword evidence="2" id="KW-0812">Transmembrane</keyword>
<organism evidence="3 4">
    <name type="scientific">Kineosphaera limosa NBRC 100340</name>
    <dbReference type="NCBI Taxonomy" id="1184609"/>
    <lineage>
        <taxon>Bacteria</taxon>
        <taxon>Bacillati</taxon>
        <taxon>Actinomycetota</taxon>
        <taxon>Actinomycetes</taxon>
        <taxon>Micrococcales</taxon>
        <taxon>Dermatophilaceae</taxon>
        <taxon>Kineosphaera</taxon>
    </lineage>
</organism>
<dbReference type="OrthoDB" id="5189869at2"/>
<dbReference type="EMBL" id="BAHD01000017">
    <property type="protein sequence ID" value="GAB95206.1"/>
    <property type="molecule type" value="Genomic_DNA"/>
</dbReference>
<keyword evidence="2" id="KW-0472">Membrane</keyword>
<feature type="transmembrane region" description="Helical" evidence="2">
    <location>
        <begin position="6"/>
        <end position="27"/>
    </location>
</feature>
<keyword evidence="4" id="KW-1185">Reference proteome</keyword>